<evidence type="ECO:0000256" key="1">
    <source>
        <dbReference type="ARBA" id="ARBA00022448"/>
    </source>
</evidence>
<keyword evidence="1" id="KW-0813">Transport</keyword>
<protein>
    <recommendedName>
        <fullName evidence="4">Secretin/TonB short N-terminal domain-containing protein</fullName>
    </recommendedName>
</protein>
<dbReference type="InterPro" id="IPR011662">
    <property type="entry name" value="Secretin/TonB_short_N"/>
</dbReference>
<dbReference type="AlphaFoldDB" id="A0A4Y3M1V6"/>
<evidence type="ECO:0000313" key="6">
    <source>
        <dbReference type="Proteomes" id="UP000320772"/>
    </source>
</evidence>
<keyword evidence="2" id="KW-0472">Membrane</keyword>
<name>A0A4Y3M1V6_9PROT</name>
<accession>A0A4Y3M1V6</accession>
<dbReference type="EMBL" id="BJLY01000001">
    <property type="protein sequence ID" value="GEB02573.1"/>
    <property type="molecule type" value="Genomic_DNA"/>
</dbReference>
<dbReference type="SMART" id="SM00965">
    <property type="entry name" value="STN"/>
    <property type="match status" value="1"/>
</dbReference>
<dbReference type="RefSeq" id="WP_062507910.1">
    <property type="nucleotide sequence ID" value="NZ_BAQZ01000011.1"/>
</dbReference>
<evidence type="ECO:0000259" key="4">
    <source>
        <dbReference type="SMART" id="SM00965"/>
    </source>
</evidence>
<sequence length="142" mass="15526">MCDRPFSEKHEWRHAVSRFFRAGLGVAVMLCALCAGSPVSAETVTRTRDICPIRRTTLQIGRQSLAAAVAELARKTKCPVLMDDALLQGGSSIAVRGAYTPREALIRLLGNTELDVIETVQGLAVMPLTYRAAHRMDNASRM</sequence>
<reference evidence="5 6" key="1">
    <citation type="submission" date="2019-06" db="EMBL/GenBank/DDBJ databases">
        <title>Whole genome shotgun sequence of Gluconobacter roseus NBRC 3990.</title>
        <authorList>
            <person name="Hosoyama A."/>
            <person name="Uohara A."/>
            <person name="Ohji S."/>
            <person name="Ichikawa N."/>
        </authorList>
    </citation>
    <scope>NUCLEOTIDE SEQUENCE [LARGE SCALE GENOMIC DNA]</scope>
    <source>
        <strain evidence="5 6">NBRC 3990</strain>
    </source>
</reference>
<keyword evidence="3" id="KW-0998">Cell outer membrane</keyword>
<dbReference type="Proteomes" id="UP000320772">
    <property type="component" value="Unassembled WGS sequence"/>
</dbReference>
<evidence type="ECO:0000313" key="5">
    <source>
        <dbReference type="EMBL" id="GEB02573.1"/>
    </source>
</evidence>
<comment type="caution">
    <text evidence="5">The sequence shown here is derived from an EMBL/GenBank/DDBJ whole genome shotgun (WGS) entry which is preliminary data.</text>
</comment>
<evidence type="ECO:0000256" key="3">
    <source>
        <dbReference type="ARBA" id="ARBA00023237"/>
    </source>
</evidence>
<gene>
    <name evidence="5" type="ORF">GRO01_01490</name>
</gene>
<dbReference type="Gene3D" id="3.55.50.30">
    <property type="match status" value="1"/>
</dbReference>
<organism evidence="5 6">
    <name type="scientific">Gluconobacter roseus NBRC 3990</name>
    <dbReference type="NCBI Taxonomy" id="1307950"/>
    <lineage>
        <taxon>Bacteria</taxon>
        <taxon>Pseudomonadati</taxon>
        <taxon>Pseudomonadota</taxon>
        <taxon>Alphaproteobacteria</taxon>
        <taxon>Acetobacterales</taxon>
        <taxon>Acetobacteraceae</taxon>
        <taxon>Gluconobacter</taxon>
    </lineage>
</organism>
<proteinExistence type="predicted"/>
<dbReference type="GO" id="GO:0019867">
    <property type="term" value="C:outer membrane"/>
    <property type="evidence" value="ECO:0007669"/>
    <property type="project" value="InterPro"/>
</dbReference>
<evidence type="ECO:0000256" key="2">
    <source>
        <dbReference type="ARBA" id="ARBA00023136"/>
    </source>
</evidence>
<keyword evidence="6" id="KW-1185">Reference proteome</keyword>
<feature type="domain" description="Secretin/TonB short N-terminal" evidence="4">
    <location>
        <begin position="78"/>
        <end position="128"/>
    </location>
</feature>